<dbReference type="EMBL" id="UYRT01021427">
    <property type="protein sequence ID" value="VDK59943.1"/>
    <property type="molecule type" value="Genomic_DNA"/>
</dbReference>
<keyword evidence="2" id="KW-1185">Reference proteome</keyword>
<dbReference type="OrthoDB" id="10018316at2759"/>
<reference evidence="3" key="1">
    <citation type="submission" date="2016-06" db="UniProtKB">
        <authorList>
            <consortium name="WormBaseParasite"/>
        </authorList>
    </citation>
    <scope>IDENTIFICATION</scope>
</reference>
<dbReference type="Proteomes" id="UP000271098">
    <property type="component" value="Unassembled WGS sequence"/>
</dbReference>
<reference evidence="1 2" key="2">
    <citation type="submission" date="2018-11" db="EMBL/GenBank/DDBJ databases">
        <authorList>
            <consortium name="Pathogen Informatics"/>
        </authorList>
    </citation>
    <scope>NUCLEOTIDE SEQUENCE [LARGE SCALE GENOMIC DNA]</scope>
</reference>
<dbReference type="WBParaSite" id="GPUH_0000787401-mRNA-1">
    <property type="protein sequence ID" value="GPUH_0000787401-mRNA-1"/>
    <property type="gene ID" value="GPUH_0000787401"/>
</dbReference>
<evidence type="ECO:0000313" key="1">
    <source>
        <dbReference type="EMBL" id="VDK59943.1"/>
    </source>
</evidence>
<proteinExistence type="predicted"/>
<gene>
    <name evidence="1" type="ORF">GPUH_LOCUS7867</name>
</gene>
<dbReference type="AlphaFoldDB" id="A0A183DGM4"/>
<evidence type="ECO:0000313" key="3">
    <source>
        <dbReference type="WBParaSite" id="GPUH_0000787401-mRNA-1"/>
    </source>
</evidence>
<sequence length="67" mass="7429">MSSRLQGDIATASSSMLFLWSINGELLATVDSVDISLSLDQFPNVILSMAFSTVNFYLKLAHLPFFR</sequence>
<evidence type="ECO:0000313" key="2">
    <source>
        <dbReference type="Proteomes" id="UP000271098"/>
    </source>
</evidence>
<organism evidence="3">
    <name type="scientific">Gongylonema pulchrum</name>
    <dbReference type="NCBI Taxonomy" id="637853"/>
    <lineage>
        <taxon>Eukaryota</taxon>
        <taxon>Metazoa</taxon>
        <taxon>Ecdysozoa</taxon>
        <taxon>Nematoda</taxon>
        <taxon>Chromadorea</taxon>
        <taxon>Rhabditida</taxon>
        <taxon>Spirurina</taxon>
        <taxon>Spiruromorpha</taxon>
        <taxon>Spiruroidea</taxon>
        <taxon>Gongylonematidae</taxon>
        <taxon>Gongylonema</taxon>
    </lineage>
</organism>
<name>A0A183DGM4_9BILA</name>
<protein>
    <submittedName>
        <fullName evidence="3">Transducin/WD40 repeat-like superfamily protein</fullName>
    </submittedName>
</protein>
<accession>A0A183DGM4</accession>